<evidence type="ECO:0000313" key="3">
    <source>
        <dbReference type="Proteomes" id="UP001162098"/>
    </source>
</evidence>
<evidence type="ECO:0000256" key="1">
    <source>
        <dbReference type="SAM" id="Phobius"/>
    </source>
</evidence>
<keyword evidence="1" id="KW-0812">Transmembrane</keyword>
<proteinExistence type="predicted"/>
<name>A0A7S7YEF6_9VIRU</name>
<dbReference type="KEGG" id="vg:80543436"/>
<dbReference type="Proteomes" id="UP001162098">
    <property type="component" value="Segment"/>
</dbReference>
<protein>
    <submittedName>
        <fullName evidence="2">Uncharacterized protein</fullName>
    </submittedName>
</protein>
<evidence type="ECO:0000313" key="2">
    <source>
        <dbReference type="EMBL" id="QPB44240.1"/>
    </source>
</evidence>
<reference evidence="2 3" key="1">
    <citation type="submission" date="2020-09" db="EMBL/GenBank/DDBJ databases">
        <authorList>
            <person name="Zhang R."/>
            <person name="Garcia K."/>
            <person name="Ogata H."/>
        </authorList>
    </citation>
    <scope>NUCLEOTIDE SEQUENCE [LARGE SCALE GENOMIC DNA]</scope>
    <source>
        <strain evidence="3">stheno</strain>
    </source>
</reference>
<keyword evidence="3" id="KW-1185">Reference proteome</keyword>
<keyword evidence="1" id="KW-0472">Membrane</keyword>
<keyword evidence="1" id="KW-1133">Transmembrane helix</keyword>
<feature type="transmembrane region" description="Helical" evidence="1">
    <location>
        <begin position="19"/>
        <end position="38"/>
    </location>
</feature>
<dbReference type="EMBL" id="MW018138">
    <property type="protein sequence ID" value="QPB44240.1"/>
    <property type="molecule type" value="Genomic_DNA"/>
</dbReference>
<sequence length="45" mass="4805">MDNETAGNAGSLPTRRPPIGVWMTVVLVVAIGLGVEIVRRSMINL</sequence>
<organism evidence="2 3">
    <name type="scientific">Medusavirus stheno T3</name>
    <dbReference type="NCBI Taxonomy" id="3069717"/>
    <lineage>
        <taxon>Viruses</taxon>
        <taxon>Varidnaviria</taxon>
        <taxon>Bamfordvirae</taxon>
        <taxon>Nucleocytoviricota</taxon>
        <taxon>Megaviricetes</taxon>
        <taxon>Mamonoviridae</taxon>
        <taxon>Medusavirus</taxon>
        <taxon>Medusavirus sthenus</taxon>
    </lineage>
</organism>
<accession>A0A7S7YEF6</accession>